<gene>
    <name evidence="4" type="ORF">G4D63_20395</name>
</gene>
<keyword evidence="5" id="KW-1185">Reference proteome</keyword>
<dbReference type="SMART" id="SM00267">
    <property type="entry name" value="GGDEF"/>
    <property type="match status" value="1"/>
</dbReference>
<evidence type="ECO:0000259" key="3">
    <source>
        <dbReference type="PROSITE" id="PS50887"/>
    </source>
</evidence>
<dbReference type="PROSITE" id="PS50110">
    <property type="entry name" value="RESPONSE_REGULATORY"/>
    <property type="match status" value="1"/>
</dbReference>
<dbReference type="NCBIfam" id="TIGR00254">
    <property type="entry name" value="GGDEF"/>
    <property type="match status" value="1"/>
</dbReference>
<dbReference type="CDD" id="cd01949">
    <property type="entry name" value="GGDEF"/>
    <property type="match status" value="1"/>
</dbReference>
<dbReference type="SMART" id="SM00448">
    <property type="entry name" value="REC"/>
    <property type="match status" value="1"/>
</dbReference>
<dbReference type="SUPFAM" id="SSF52172">
    <property type="entry name" value="CheY-like"/>
    <property type="match status" value="1"/>
</dbReference>
<dbReference type="PANTHER" id="PTHR45138">
    <property type="entry name" value="REGULATORY COMPONENTS OF SENSORY TRANSDUCTION SYSTEM"/>
    <property type="match status" value="1"/>
</dbReference>
<protein>
    <submittedName>
        <fullName evidence="4">Diguanylate cyclase</fullName>
    </submittedName>
</protein>
<dbReference type="Gene3D" id="3.30.70.270">
    <property type="match status" value="1"/>
</dbReference>
<feature type="domain" description="GGDEF" evidence="3">
    <location>
        <begin position="182"/>
        <end position="319"/>
    </location>
</feature>
<feature type="modified residue" description="4-aspartylphosphate" evidence="1">
    <location>
        <position position="57"/>
    </location>
</feature>
<dbReference type="InterPro" id="IPR000160">
    <property type="entry name" value="GGDEF_dom"/>
</dbReference>
<dbReference type="Proteomes" id="UP000481043">
    <property type="component" value="Unassembled WGS sequence"/>
</dbReference>
<dbReference type="EMBL" id="JAAIWM010000013">
    <property type="protein sequence ID" value="NEY74066.1"/>
    <property type="molecule type" value="Genomic_DNA"/>
</dbReference>
<keyword evidence="1" id="KW-0597">Phosphoprotein</keyword>
<evidence type="ECO:0000313" key="4">
    <source>
        <dbReference type="EMBL" id="NEY74066.1"/>
    </source>
</evidence>
<evidence type="ECO:0000256" key="1">
    <source>
        <dbReference type="PROSITE-ProRule" id="PRU00169"/>
    </source>
</evidence>
<dbReference type="GO" id="GO:0052621">
    <property type="term" value="F:diguanylate cyclase activity"/>
    <property type="evidence" value="ECO:0007669"/>
    <property type="project" value="TreeGrafter"/>
</dbReference>
<dbReference type="SUPFAM" id="SSF55073">
    <property type="entry name" value="Nucleotide cyclase"/>
    <property type="match status" value="1"/>
</dbReference>
<dbReference type="GO" id="GO:0043709">
    <property type="term" value="P:cell adhesion involved in single-species biofilm formation"/>
    <property type="evidence" value="ECO:0007669"/>
    <property type="project" value="TreeGrafter"/>
</dbReference>
<dbReference type="InterPro" id="IPR050469">
    <property type="entry name" value="Diguanylate_Cyclase"/>
</dbReference>
<proteinExistence type="predicted"/>
<sequence>MFAKSKCNILVVDDLKENITAMEALLEDLDINLLKADSGNEALSIMLEHEIALVLLDVQMPEMDGFEVAEIMKSSERTKYIPIIFVTAISKEDKYIFKAYDAGAVDYLMKPIIPEILISKVRVFIQLHEQKQKIVQQTLALEEANLKLENLSYIDGLTQIPNRRKFNEHFEKEWKSAMREGDSITVILIDIDFFKNYNDYYGHTEGDECLKQVAMALASAVGRPRDMVARYGGEEFIAILPHTTSTDAGTVVNKMMQLIRRLKIKHKQSTISDYITISGGIATVIPSIDMSMEHLIVKADKALYKAKEQGRNQIISYANAVCMA</sequence>
<dbReference type="AlphaFoldDB" id="A0A6M0QCN4"/>
<reference evidence="4 5" key="1">
    <citation type="submission" date="2020-02" db="EMBL/GenBank/DDBJ databases">
        <title>Bacillus aquiflavi sp. nov., isolated from yellow water of strong flavor Chinese baijiu in Yibin region of China.</title>
        <authorList>
            <person name="Xie J."/>
        </authorList>
    </citation>
    <scope>NUCLEOTIDE SEQUENCE [LARGE SCALE GENOMIC DNA]</scope>
    <source>
        <strain evidence="4 5">SA4</strain>
    </source>
</reference>
<accession>A0A6M0QCN4</accession>
<dbReference type="Pfam" id="PF00990">
    <property type="entry name" value="GGDEF"/>
    <property type="match status" value="1"/>
</dbReference>
<name>A0A6M0QCN4_9BACI</name>
<dbReference type="InterPro" id="IPR001789">
    <property type="entry name" value="Sig_transdc_resp-reg_receiver"/>
</dbReference>
<dbReference type="PANTHER" id="PTHR45138:SF9">
    <property type="entry name" value="DIGUANYLATE CYCLASE DGCM-RELATED"/>
    <property type="match status" value="1"/>
</dbReference>
<dbReference type="PROSITE" id="PS50887">
    <property type="entry name" value="GGDEF"/>
    <property type="match status" value="1"/>
</dbReference>
<dbReference type="Gene3D" id="3.40.50.2300">
    <property type="match status" value="1"/>
</dbReference>
<organism evidence="4 5">
    <name type="scientific">Bacillus mesophilus</name>
    <dbReference type="NCBI Taxonomy" id="1808955"/>
    <lineage>
        <taxon>Bacteria</taxon>
        <taxon>Bacillati</taxon>
        <taxon>Bacillota</taxon>
        <taxon>Bacilli</taxon>
        <taxon>Bacillales</taxon>
        <taxon>Bacillaceae</taxon>
        <taxon>Bacillus</taxon>
    </lineage>
</organism>
<dbReference type="InterPro" id="IPR029787">
    <property type="entry name" value="Nucleotide_cyclase"/>
</dbReference>
<dbReference type="InterPro" id="IPR011006">
    <property type="entry name" value="CheY-like_superfamily"/>
</dbReference>
<dbReference type="Pfam" id="PF00072">
    <property type="entry name" value="Response_reg"/>
    <property type="match status" value="1"/>
</dbReference>
<evidence type="ECO:0000259" key="2">
    <source>
        <dbReference type="PROSITE" id="PS50110"/>
    </source>
</evidence>
<feature type="domain" description="Response regulatory" evidence="2">
    <location>
        <begin position="8"/>
        <end position="125"/>
    </location>
</feature>
<dbReference type="GO" id="GO:0000160">
    <property type="term" value="P:phosphorelay signal transduction system"/>
    <property type="evidence" value="ECO:0007669"/>
    <property type="project" value="InterPro"/>
</dbReference>
<dbReference type="GO" id="GO:0005886">
    <property type="term" value="C:plasma membrane"/>
    <property type="evidence" value="ECO:0007669"/>
    <property type="project" value="TreeGrafter"/>
</dbReference>
<dbReference type="FunFam" id="3.30.70.270:FF:000001">
    <property type="entry name" value="Diguanylate cyclase domain protein"/>
    <property type="match status" value="1"/>
</dbReference>
<dbReference type="GO" id="GO:1902201">
    <property type="term" value="P:negative regulation of bacterial-type flagellum-dependent cell motility"/>
    <property type="evidence" value="ECO:0007669"/>
    <property type="project" value="TreeGrafter"/>
</dbReference>
<evidence type="ECO:0000313" key="5">
    <source>
        <dbReference type="Proteomes" id="UP000481043"/>
    </source>
</evidence>
<dbReference type="InterPro" id="IPR043128">
    <property type="entry name" value="Rev_trsase/Diguanyl_cyclase"/>
</dbReference>
<comment type="caution">
    <text evidence="4">The sequence shown here is derived from an EMBL/GenBank/DDBJ whole genome shotgun (WGS) entry which is preliminary data.</text>
</comment>